<dbReference type="SUPFAM" id="SSF55073">
    <property type="entry name" value="Nucleotide cyclase"/>
    <property type="match status" value="1"/>
</dbReference>
<dbReference type="KEGG" id="csn:Cyast_0408"/>
<dbReference type="InterPro" id="IPR000160">
    <property type="entry name" value="GGDEF_dom"/>
</dbReference>
<dbReference type="Pfam" id="PF00498">
    <property type="entry name" value="FHA"/>
    <property type="match status" value="1"/>
</dbReference>
<feature type="domain" description="PAS" evidence="2">
    <location>
        <begin position="281"/>
        <end position="366"/>
    </location>
</feature>
<dbReference type="PROSITE" id="PS50887">
    <property type="entry name" value="GGDEF"/>
    <property type="match status" value="1"/>
</dbReference>
<evidence type="ECO:0000313" key="5">
    <source>
        <dbReference type="EMBL" id="AFZ46388.1"/>
    </source>
</evidence>
<dbReference type="Gene3D" id="3.30.70.270">
    <property type="match status" value="1"/>
</dbReference>
<dbReference type="InterPro" id="IPR001633">
    <property type="entry name" value="EAL_dom"/>
</dbReference>
<dbReference type="Gene3D" id="3.20.20.450">
    <property type="entry name" value="EAL domain"/>
    <property type="match status" value="1"/>
</dbReference>
<accession>K9YJV3</accession>
<keyword evidence="6" id="KW-1185">Reference proteome</keyword>
<dbReference type="InterPro" id="IPR052155">
    <property type="entry name" value="Biofilm_reg_signaling"/>
</dbReference>
<dbReference type="PROSITE" id="PS50883">
    <property type="entry name" value="EAL"/>
    <property type="match status" value="1"/>
</dbReference>
<dbReference type="PROSITE" id="PS50112">
    <property type="entry name" value="PAS"/>
    <property type="match status" value="1"/>
</dbReference>
<dbReference type="SUPFAM" id="SSF49879">
    <property type="entry name" value="SMAD/FHA domain"/>
    <property type="match status" value="1"/>
</dbReference>
<dbReference type="InterPro" id="IPR000253">
    <property type="entry name" value="FHA_dom"/>
</dbReference>
<dbReference type="GO" id="GO:0006355">
    <property type="term" value="P:regulation of DNA-templated transcription"/>
    <property type="evidence" value="ECO:0007669"/>
    <property type="project" value="InterPro"/>
</dbReference>
<dbReference type="SMART" id="SM00052">
    <property type="entry name" value="EAL"/>
    <property type="match status" value="1"/>
</dbReference>
<dbReference type="Gene3D" id="2.60.200.20">
    <property type="match status" value="1"/>
</dbReference>
<dbReference type="Pfam" id="PF00990">
    <property type="entry name" value="GGDEF"/>
    <property type="match status" value="1"/>
</dbReference>
<proteinExistence type="predicted"/>
<dbReference type="CDD" id="cd01948">
    <property type="entry name" value="EAL"/>
    <property type="match status" value="1"/>
</dbReference>
<evidence type="ECO:0000259" key="4">
    <source>
        <dbReference type="PROSITE" id="PS50887"/>
    </source>
</evidence>
<name>K9YJV3_CYASC</name>
<dbReference type="InterPro" id="IPR029787">
    <property type="entry name" value="Nucleotide_cyclase"/>
</dbReference>
<dbReference type="NCBIfam" id="TIGR00254">
    <property type="entry name" value="GGDEF"/>
    <property type="match status" value="1"/>
</dbReference>
<reference evidence="6" key="1">
    <citation type="journal article" date="2013" name="Proc. Natl. Acad. Sci. U.S.A.">
        <title>Improving the coverage of the cyanobacterial phylum using diversity-driven genome sequencing.</title>
        <authorList>
            <person name="Shih P.M."/>
            <person name="Wu D."/>
            <person name="Latifi A."/>
            <person name="Axen S.D."/>
            <person name="Fewer D.P."/>
            <person name="Talla E."/>
            <person name="Calteau A."/>
            <person name="Cai F."/>
            <person name="Tandeau de Marsac N."/>
            <person name="Rippka R."/>
            <person name="Herdman M."/>
            <person name="Sivonen K."/>
            <person name="Coursin T."/>
            <person name="Laurent T."/>
            <person name="Goodwin L."/>
            <person name="Nolan M."/>
            <person name="Davenport K.W."/>
            <person name="Han C.S."/>
            <person name="Rubin E.M."/>
            <person name="Eisen J.A."/>
            <person name="Woyke T."/>
            <person name="Gugger M."/>
            <person name="Kerfeld C.A."/>
        </authorList>
    </citation>
    <scope>NUCLEOTIDE SEQUENCE [LARGE SCALE GENOMIC DNA]</scope>
    <source>
        <strain evidence="6">ATCC 29140 / PCC 7202</strain>
    </source>
</reference>
<dbReference type="AlphaFoldDB" id="K9YJV3"/>
<dbReference type="EMBL" id="CP003940">
    <property type="protein sequence ID" value="AFZ46388.1"/>
    <property type="molecule type" value="Genomic_DNA"/>
</dbReference>
<evidence type="ECO:0000259" key="1">
    <source>
        <dbReference type="PROSITE" id="PS50006"/>
    </source>
</evidence>
<dbReference type="SUPFAM" id="SSF55785">
    <property type="entry name" value="PYP-like sensor domain (PAS domain)"/>
    <property type="match status" value="1"/>
</dbReference>
<dbReference type="CDD" id="cd01949">
    <property type="entry name" value="GGDEF"/>
    <property type="match status" value="1"/>
</dbReference>
<evidence type="ECO:0000259" key="2">
    <source>
        <dbReference type="PROSITE" id="PS50112"/>
    </source>
</evidence>
<protein>
    <submittedName>
        <fullName evidence="5">Diguanylate cyclase/phosphodiesterase with PAS/PAC sensor(S)</fullName>
    </submittedName>
</protein>
<dbReference type="STRING" id="292563.Cyast_0408"/>
<dbReference type="SUPFAM" id="SSF141868">
    <property type="entry name" value="EAL domain-like"/>
    <property type="match status" value="1"/>
</dbReference>
<dbReference type="InterPro" id="IPR000014">
    <property type="entry name" value="PAS"/>
</dbReference>
<dbReference type="Pfam" id="PF00563">
    <property type="entry name" value="EAL"/>
    <property type="match status" value="1"/>
</dbReference>
<dbReference type="Pfam" id="PF00989">
    <property type="entry name" value="PAS"/>
    <property type="match status" value="1"/>
</dbReference>
<dbReference type="eggNOG" id="COG5001">
    <property type="taxonomic scope" value="Bacteria"/>
</dbReference>
<dbReference type="BioCyc" id="CSTA292563:G1353-412-MONOMER"/>
<dbReference type="Proteomes" id="UP000010483">
    <property type="component" value="Chromosome"/>
</dbReference>
<dbReference type="InterPro" id="IPR013767">
    <property type="entry name" value="PAS_fold"/>
</dbReference>
<feature type="domain" description="GGDEF" evidence="4">
    <location>
        <begin position="436"/>
        <end position="569"/>
    </location>
</feature>
<dbReference type="PROSITE" id="PS50006">
    <property type="entry name" value="FHA_DOMAIN"/>
    <property type="match status" value="1"/>
</dbReference>
<dbReference type="SMART" id="SM00267">
    <property type="entry name" value="GGDEF"/>
    <property type="match status" value="1"/>
</dbReference>
<feature type="domain" description="EAL" evidence="3">
    <location>
        <begin position="578"/>
        <end position="832"/>
    </location>
</feature>
<sequence length="834" mass="95707">MIESSTDFQHLLTIEYDNKQKSIVLNNEVYSIGRHSSNTIVIHDPTISRYHCTILPVKYKENKDKKVFWIIDGDLKGNRSANGLYVNGNKCLSHELKSGDAIYIGGQKVFASYSLVDSSGYDDDDKTQPLTIEQKEAPFLTDKTQKTLTFEENSLDSSSPTEFKKERLSLIKEMLDQIYDEKDDLCYGILETDLEGKVIHTNIFFDRYFPNLKDNIQENPFLTDLLEEVEKQEDNIVVRQITYNNDRYTQSAYLNGDRQVIVSYIFEFKNKNYIEEALRESEEKYRAVVRQISEGIILVDPMTKDILEANNAYCSLTGHSSQEILSLKLYDLVAVDGEIIDSIIDKIHQNRLDLVQESLHRCQDGSLIPVEVNISIIYYSAKEVICYAVRDITERKISEEMLRYQASHDLLTKLGNRNFFNEQLYKAIANARTYEHKMAILFIDLDRFKNINDTLGHQIGDQFLQNVAKRLQKSLRNLDTIARWGGDEFTILLSEINNSNEATRVAERILHSLRQPFQILEFQLYASLSIGISIYPQDGDNPDTLLKNADIALYRAKELGGHGYQFYQPSMNQRNTELLQIESYLYNALHNNEFELYYQPQINIISKTIIGMEALIRWNHPQLGRVAPNNFIPIAEQTGLICPIGEWVIEEACQQNQIWHDLGYTDLKIAVNISARQFQQKNLVYTIANILKKTNLSPKFLEAEITESSIIQNPDLAKKILDQLSNLGVLVAMDDFGTGYSSLGYLKKFPFGKIKIDQSFVRELKNKKEDLAIISAVVTLGKGMNLQVVAEGIENDEQLKLLVDLNCRQMQGYYFSKPMNAKDATSFLQKGIDY</sequence>
<dbReference type="NCBIfam" id="TIGR00229">
    <property type="entry name" value="sensory_box"/>
    <property type="match status" value="1"/>
</dbReference>
<dbReference type="FunFam" id="3.30.70.270:FF:000001">
    <property type="entry name" value="Diguanylate cyclase domain protein"/>
    <property type="match status" value="1"/>
</dbReference>
<dbReference type="PATRIC" id="fig|292563.3.peg.426"/>
<dbReference type="SMART" id="SM00091">
    <property type="entry name" value="PAS"/>
    <property type="match status" value="1"/>
</dbReference>
<evidence type="ECO:0000259" key="3">
    <source>
        <dbReference type="PROSITE" id="PS50883"/>
    </source>
</evidence>
<dbReference type="InterPro" id="IPR008984">
    <property type="entry name" value="SMAD_FHA_dom_sf"/>
</dbReference>
<dbReference type="InterPro" id="IPR035965">
    <property type="entry name" value="PAS-like_dom_sf"/>
</dbReference>
<dbReference type="InterPro" id="IPR043128">
    <property type="entry name" value="Rev_trsase/Diguanyl_cyclase"/>
</dbReference>
<organism evidence="5 6">
    <name type="scientific">Cyanobacterium stanieri (strain ATCC 29140 / PCC 7202)</name>
    <dbReference type="NCBI Taxonomy" id="292563"/>
    <lineage>
        <taxon>Bacteria</taxon>
        <taxon>Bacillati</taxon>
        <taxon>Cyanobacteriota</taxon>
        <taxon>Cyanophyceae</taxon>
        <taxon>Oscillatoriophycideae</taxon>
        <taxon>Chroococcales</taxon>
        <taxon>Geminocystaceae</taxon>
        <taxon>Cyanobacterium</taxon>
    </lineage>
</organism>
<dbReference type="CDD" id="cd00130">
    <property type="entry name" value="PAS"/>
    <property type="match status" value="1"/>
</dbReference>
<dbReference type="FunFam" id="3.20.20.450:FF:000001">
    <property type="entry name" value="Cyclic di-GMP phosphodiesterase yahA"/>
    <property type="match status" value="1"/>
</dbReference>
<dbReference type="HOGENOM" id="CLU_000445_70_20_3"/>
<dbReference type="Gene3D" id="3.30.450.20">
    <property type="entry name" value="PAS domain"/>
    <property type="match status" value="1"/>
</dbReference>
<gene>
    <name evidence="5" type="ordered locus">Cyast_0408</name>
</gene>
<dbReference type="PANTHER" id="PTHR44757:SF2">
    <property type="entry name" value="BIOFILM ARCHITECTURE MAINTENANCE PROTEIN MBAA"/>
    <property type="match status" value="1"/>
</dbReference>
<evidence type="ECO:0000313" key="6">
    <source>
        <dbReference type="Proteomes" id="UP000010483"/>
    </source>
</evidence>
<dbReference type="SMART" id="SM00240">
    <property type="entry name" value="FHA"/>
    <property type="match status" value="1"/>
</dbReference>
<feature type="domain" description="FHA" evidence="1">
    <location>
        <begin position="30"/>
        <end position="91"/>
    </location>
</feature>
<dbReference type="InterPro" id="IPR035919">
    <property type="entry name" value="EAL_sf"/>
</dbReference>
<dbReference type="PANTHER" id="PTHR44757">
    <property type="entry name" value="DIGUANYLATE CYCLASE DGCP"/>
    <property type="match status" value="1"/>
</dbReference>